<dbReference type="InterPro" id="IPR016181">
    <property type="entry name" value="Acyl_CoA_acyltransferase"/>
</dbReference>
<evidence type="ECO:0000313" key="4">
    <source>
        <dbReference type="Proteomes" id="UP000215441"/>
    </source>
</evidence>
<dbReference type="CDD" id="cd04301">
    <property type="entry name" value="NAT_SF"/>
    <property type="match status" value="1"/>
</dbReference>
<dbReference type="PROSITE" id="PS51186">
    <property type="entry name" value="GNAT"/>
    <property type="match status" value="1"/>
</dbReference>
<sequence length="229" mass="25390">MPLNLSICPAVLGVCNAPHSSVSFRNERNRNHFFNHSSQFNLLQPTLKTQRMTTPLFIHASAQSPSALHDSLLGLQAEYLSWVHREMARCTPEVELPQANGDVDVVQALCAGLSTGSALYLIEVDGKAAGMCGLRRLAGNIAEIKRLYVRPAYRGMQLGSSALQRLLADAHRWGHTHLCLDTAPFMEAAHRLYDTHGFTDCAAYEGTEVPVAWHSQWRFMQRSIAPARP</sequence>
<evidence type="ECO:0000313" key="3">
    <source>
        <dbReference type="EMBL" id="OYD51504.1"/>
    </source>
</evidence>
<dbReference type="Gene3D" id="3.40.630.30">
    <property type="match status" value="1"/>
</dbReference>
<proteinExistence type="predicted"/>
<dbReference type="InterPro" id="IPR000182">
    <property type="entry name" value="GNAT_dom"/>
</dbReference>
<dbReference type="GO" id="GO:0008080">
    <property type="term" value="F:N-acetyltransferase activity"/>
    <property type="evidence" value="ECO:0007669"/>
    <property type="project" value="InterPro"/>
</dbReference>
<dbReference type="InterPro" id="IPR050769">
    <property type="entry name" value="NAT_camello-type"/>
</dbReference>
<organism evidence="3 4">
    <name type="scientific">Acidovorax kalamii</name>
    <dbReference type="NCBI Taxonomy" id="2004485"/>
    <lineage>
        <taxon>Bacteria</taxon>
        <taxon>Pseudomonadati</taxon>
        <taxon>Pseudomonadota</taxon>
        <taxon>Betaproteobacteria</taxon>
        <taxon>Burkholderiales</taxon>
        <taxon>Comamonadaceae</taxon>
        <taxon>Acidovorax</taxon>
    </lineage>
</organism>
<dbReference type="Pfam" id="PF00583">
    <property type="entry name" value="Acetyltransf_1"/>
    <property type="match status" value="1"/>
</dbReference>
<reference evidence="3 4" key="1">
    <citation type="submission" date="2017-07" db="EMBL/GenBank/DDBJ databases">
        <title>Acidovorax KNDSW TSA 6 genome sequence and assembly.</title>
        <authorList>
            <person name="Mayilraj S."/>
        </authorList>
    </citation>
    <scope>NUCLEOTIDE SEQUENCE [LARGE SCALE GENOMIC DNA]</scope>
    <source>
        <strain evidence="3 4">KNDSW-TSA6</strain>
    </source>
</reference>
<dbReference type="EMBL" id="NOIG01000004">
    <property type="protein sequence ID" value="OYD51504.1"/>
    <property type="molecule type" value="Genomic_DNA"/>
</dbReference>
<dbReference type="Proteomes" id="UP000215441">
    <property type="component" value="Unassembled WGS sequence"/>
</dbReference>
<name>A0A235ER60_9BURK</name>
<dbReference type="PANTHER" id="PTHR13947:SF37">
    <property type="entry name" value="LD18367P"/>
    <property type="match status" value="1"/>
</dbReference>
<evidence type="ECO:0000259" key="2">
    <source>
        <dbReference type="PROSITE" id="PS51186"/>
    </source>
</evidence>
<dbReference type="OrthoDB" id="9803233at2"/>
<keyword evidence="1" id="KW-0808">Transferase</keyword>
<keyword evidence="4" id="KW-1185">Reference proteome</keyword>
<comment type="caution">
    <text evidence="3">The sequence shown here is derived from an EMBL/GenBank/DDBJ whole genome shotgun (WGS) entry which is preliminary data.</text>
</comment>
<feature type="domain" description="N-acetyltransferase" evidence="2">
    <location>
        <begin position="52"/>
        <end position="225"/>
    </location>
</feature>
<gene>
    <name evidence="3" type="ORF">CBY09_06765</name>
</gene>
<evidence type="ECO:0000256" key="1">
    <source>
        <dbReference type="ARBA" id="ARBA00022679"/>
    </source>
</evidence>
<dbReference type="PANTHER" id="PTHR13947">
    <property type="entry name" value="GNAT FAMILY N-ACETYLTRANSFERASE"/>
    <property type="match status" value="1"/>
</dbReference>
<dbReference type="AlphaFoldDB" id="A0A235ER60"/>
<protein>
    <recommendedName>
        <fullName evidence="2">N-acetyltransferase domain-containing protein</fullName>
    </recommendedName>
</protein>
<accession>A0A235ER60</accession>
<dbReference type="SUPFAM" id="SSF55729">
    <property type="entry name" value="Acyl-CoA N-acyltransferases (Nat)"/>
    <property type="match status" value="1"/>
</dbReference>